<accession>A0A4V4H5P4</accession>
<dbReference type="GO" id="GO:0030674">
    <property type="term" value="F:protein-macromolecule adaptor activity"/>
    <property type="evidence" value="ECO:0007669"/>
    <property type="project" value="TreeGrafter"/>
</dbReference>
<evidence type="ECO:0000313" key="3">
    <source>
        <dbReference type="Proteomes" id="UP000317650"/>
    </source>
</evidence>
<protein>
    <submittedName>
        <fullName evidence="2">Uncharacterized protein</fullName>
    </submittedName>
</protein>
<dbReference type="GO" id="GO:0007131">
    <property type="term" value="P:reciprocal meiotic recombination"/>
    <property type="evidence" value="ECO:0007669"/>
    <property type="project" value="TreeGrafter"/>
</dbReference>
<dbReference type="AlphaFoldDB" id="A0A4V4H5P4"/>
<evidence type="ECO:0000256" key="1">
    <source>
        <dbReference type="SAM" id="MobiDB-lite"/>
    </source>
</evidence>
<reference evidence="2 3" key="1">
    <citation type="journal article" date="2019" name="Nat. Plants">
        <title>Genome sequencing of Musa balbisiana reveals subgenome evolution and function divergence in polyploid bananas.</title>
        <authorList>
            <person name="Yao X."/>
        </authorList>
    </citation>
    <scope>NUCLEOTIDE SEQUENCE [LARGE SCALE GENOMIC DNA]</scope>
    <source>
        <strain evidence="3">cv. DH-PKW</strain>
        <tissue evidence="2">Leaves</tissue>
    </source>
</reference>
<dbReference type="PANTHER" id="PTHR36722:SF1">
    <property type="entry name" value="TYPE 2 DNA TOPOISOMERASE 6 SUBUNIT B-LIKE"/>
    <property type="match status" value="1"/>
</dbReference>
<dbReference type="EMBL" id="PYDT01000007">
    <property type="protein sequence ID" value="THU56866.1"/>
    <property type="molecule type" value="Genomic_DNA"/>
</dbReference>
<organism evidence="2 3">
    <name type="scientific">Musa balbisiana</name>
    <name type="common">Banana</name>
    <dbReference type="NCBI Taxonomy" id="52838"/>
    <lineage>
        <taxon>Eukaryota</taxon>
        <taxon>Viridiplantae</taxon>
        <taxon>Streptophyta</taxon>
        <taxon>Embryophyta</taxon>
        <taxon>Tracheophyta</taxon>
        <taxon>Spermatophyta</taxon>
        <taxon>Magnoliopsida</taxon>
        <taxon>Liliopsida</taxon>
        <taxon>Zingiberales</taxon>
        <taxon>Musaceae</taxon>
        <taxon>Musa</taxon>
    </lineage>
</organism>
<dbReference type="GO" id="GO:0000793">
    <property type="term" value="C:condensed chromosome"/>
    <property type="evidence" value="ECO:0007669"/>
    <property type="project" value="TreeGrafter"/>
</dbReference>
<dbReference type="GO" id="GO:0042138">
    <property type="term" value="P:meiotic DNA double-strand break formation"/>
    <property type="evidence" value="ECO:0007669"/>
    <property type="project" value="InterPro"/>
</dbReference>
<name>A0A4V4H5P4_MUSBA</name>
<dbReference type="PANTHER" id="PTHR36722">
    <property type="entry name" value="TYPE 2 DNA TOPOISOMERASE 6 SUBUNIT B-LIKE"/>
    <property type="match status" value="1"/>
</dbReference>
<proteinExistence type="predicted"/>
<evidence type="ECO:0000313" key="2">
    <source>
        <dbReference type="EMBL" id="THU56866.1"/>
    </source>
</evidence>
<sequence length="438" mass="49669">MATDFSSSTRRLFRSVRRGNFRLRIGFRVSFSVFLVLHRNIICGIFCPILGFFCRPQLIYLAVQRCRIAETLCRLSISIRCFRVSNPPFMRISNTGVGSSLVEFQDLDPGMCSVSSDKWDGMLSITTTGIRDKDIHNYHLNLREALASKSSGTEVCFSTAEEDNIDDFMAWVFPFVQKIFLLKTPNLAVDLTVEHTENLGLRYSHLHQETDDIYLPLSLSNNERLLLSLQSYILRHRNALDKECQLCFTSRSFKVWNWGCKQHSKCQRFWTDSGSGNSDNICAITVLSVETELCYFTERTSADRNLIKKAVKIALDDLKAKYAGLLLSFRSVKIRNHIPDLSRTIAGLILSSNDPEFHSECASLLGLQSNDACTEETVDSCIREKIIRIIELNDGKKKMERGSAPCLFECEGHLKEHCPEEKDDSEEGKLGFGTPAQP</sequence>
<keyword evidence="3" id="KW-1185">Reference proteome</keyword>
<gene>
    <name evidence="2" type="ORF">C4D60_Mb11t21720</name>
</gene>
<dbReference type="STRING" id="52838.A0A4V4H5P4"/>
<comment type="caution">
    <text evidence="2">The sequence shown here is derived from an EMBL/GenBank/DDBJ whole genome shotgun (WGS) entry which is preliminary data.</text>
</comment>
<dbReference type="Proteomes" id="UP000317650">
    <property type="component" value="Chromosome 11"/>
</dbReference>
<dbReference type="InterPro" id="IPR034566">
    <property type="entry name" value="MTOPVIB_plant"/>
</dbReference>
<feature type="region of interest" description="Disordered" evidence="1">
    <location>
        <begin position="418"/>
        <end position="438"/>
    </location>
</feature>